<evidence type="ECO:0000256" key="3">
    <source>
        <dbReference type="ARBA" id="ARBA00022729"/>
    </source>
</evidence>
<keyword evidence="2" id="KW-0479">Metal-binding</keyword>
<evidence type="ECO:0000256" key="7">
    <source>
        <dbReference type="SAM" id="MobiDB-lite"/>
    </source>
</evidence>
<evidence type="ECO:0000256" key="8">
    <source>
        <dbReference type="SAM" id="SignalP"/>
    </source>
</evidence>
<feature type="compositionally biased region" description="Low complexity" evidence="7">
    <location>
        <begin position="32"/>
        <end position="45"/>
    </location>
</feature>
<dbReference type="PANTHER" id="PTHR33794:SF1">
    <property type="entry name" value="BACILLOLYSIN"/>
    <property type="match status" value="1"/>
</dbReference>
<dbReference type="InterPro" id="IPR050728">
    <property type="entry name" value="Zinc_Metalloprotease_M4"/>
</dbReference>
<feature type="region of interest" description="Disordered" evidence="7">
    <location>
        <begin position="32"/>
        <end position="53"/>
    </location>
</feature>
<name>A0ABW0AF05_9ACTN</name>
<dbReference type="InterPro" id="IPR001570">
    <property type="entry name" value="Peptidase_M4_C_domain"/>
</dbReference>
<feature type="signal peptide" evidence="8">
    <location>
        <begin position="1"/>
        <end position="24"/>
    </location>
</feature>
<gene>
    <name evidence="10" type="ORF">ACFPRH_10890</name>
</gene>
<dbReference type="EMBL" id="JBHSKP010000005">
    <property type="protein sequence ID" value="MFC5152238.1"/>
    <property type="molecule type" value="Genomic_DNA"/>
</dbReference>
<dbReference type="PROSITE" id="PS51829">
    <property type="entry name" value="P_HOMO_B"/>
    <property type="match status" value="1"/>
</dbReference>
<evidence type="ECO:0000256" key="4">
    <source>
        <dbReference type="ARBA" id="ARBA00022801"/>
    </source>
</evidence>
<evidence type="ECO:0000256" key="6">
    <source>
        <dbReference type="ARBA" id="ARBA00023049"/>
    </source>
</evidence>
<organism evidence="10 11">
    <name type="scientific">Streptomyces amakusaensis</name>
    <dbReference type="NCBI Taxonomy" id="67271"/>
    <lineage>
        <taxon>Bacteria</taxon>
        <taxon>Bacillati</taxon>
        <taxon>Actinomycetota</taxon>
        <taxon>Actinomycetes</taxon>
        <taxon>Kitasatosporales</taxon>
        <taxon>Streptomycetaceae</taxon>
        <taxon>Streptomyces</taxon>
    </lineage>
</organism>
<keyword evidence="1" id="KW-0645">Protease</keyword>
<keyword evidence="3 8" id="KW-0732">Signal</keyword>
<dbReference type="Gene3D" id="1.10.390.10">
    <property type="entry name" value="Neutral Protease Domain 2"/>
    <property type="match status" value="1"/>
</dbReference>
<protein>
    <submittedName>
        <fullName evidence="10">M4 family metallopeptidase</fullName>
    </submittedName>
</protein>
<dbReference type="Pfam" id="PF01483">
    <property type="entry name" value="P_proprotein"/>
    <property type="match status" value="1"/>
</dbReference>
<keyword evidence="6" id="KW-0482">Metalloprotease</keyword>
<dbReference type="Gene3D" id="3.10.170.10">
    <property type="match status" value="1"/>
</dbReference>
<dbReference type="Pfam" id="PF01447">
    <property type="entry name" value="Peptidase_M4"/>
    <property type="match status" value="1"/>
</dbReference>
<dbReference type="Proteomes" id="UP001596160">
    <property type="component" value="Unassembled WGS sequence"/>
</dbReference>
<dbReference type="InterPro" id="IPR011096">
    <property type="entry name" value="FTP_domain"/>
</dbReference>
<comment type="caution">
    <text evidence="10">The sequence shown here is derived from an EMBL/GenBank/DDBJ whole genome shotgun (WGS) entry which is preliminary data.</text>
</comment>
<keyword evidence="5" id="KW-0862">Zinc</keyword>
<dbReference type="SUPFAM" id="SSF55486">
    <property type="entry name" value="Metalloproteases ('zincins'), catalytic domain"/>
    <property type="match status" value="1"/>
</dbReference>
<dbReference type="Gene3D" id="3.10.450.490">
    <property type="match status" value="1"/>
</dbReference>
<feature type="chain" id="PRO_5046006582" evidence="8">
    <location>
        <begin position="25"/>
        <end position="682"/>
    </location>
</feature>
<feature type="domain" description="P/Homo B" evidence="9">
    <location>
        <begin position="560"/>
        <end position="682"/>
    </location>
</feature>
<evidence type="ECO:0000259" key="9">
    <source>
        <dbReference type="PROSITE" id="PS51829"/>
    </source>
</evidence>
<reference evidence="11" key="1">
    <citation type="journal article" date="2019" name="Int. J. Syst. Evol. Microbiol.">
        <title>The Global Catalogue of Microorganisms (GCM) 10K type strain sequencing project: providing services to taxonomists for standard genome sequencing and annotation.</title>
        <authorList>
            <consortium name="The Broad Institute Genomics Platform"/>
            <consortium name="The Broad Institute Genome Sequencing Center for Infectious Disease"/>
            <person name="Wu L."/>
            <person name="Ma J."/>
        </authorList>
    </citation>
    <scope>NUCLEOTIDE SEQUENCE [LARGE SCALE GENOMIC DNA]</scope>
    <source>
        <strain evidence="11">PCU 266</strain>
    </source>
</reference>
<evidence type="ECO:0000313" key="10">
    <source>
        <dbReference type="EMBL" id="MFC5152238.1"/>
    </source>
</evidence>
<dbReference type="Pfam" id="PF07504">
    <property type="entry name" value="FTP"/>
    <property type="match status" value="1"/>
</dbReference>
<dbReference type="InterPro" id="IPR027268">
    <property type="entry name" value="Peptidase_M4/M1_CTD_sf"/>
</dbReference>
<keyword evidence="4" id="KW-0378">Hydrolase</keyword>
<dbReference type="RefSeq" id="WP_344477499.1">
    <property type="nucleotide sequence ID" value="NZ_BAAASB010000008.1"/>
</dbReference>
<dbReference type="InterPro" id="IPR008979">
    <property type="entry name" value="Galactose-bd-like_sf"/>
</dbReference>
<dbReference type="Pfam" id="PF02868">
    <property type="entry name" value="Peptidase_M4_C"/>
    <property type="match status" value="1"/>
</dbReference>
<dbReference type="Gene3D" id="2.60.120.260">
    <property type="entry name" value="Galactose-binding domain-like"/>
    <property type="match status" value="1"/>
</dbReference>
<proteinExistence type="predicted"/>
<dbReference type="InterPro" id="IPR013856">
    <property type="entry name" value="Peptidase_M4_domain"/>
</dbReference>
<sequence length="682" mass="71112">MRRSPRTVSTAGALAAATALLAVALPPVSAGASTATAGTSVVPSASPRPGALPARLSPAQKAELLADAVDRRARTARELGLGTKEELVPGSVLKDADGTLHTRYERTYAGLPVLGGDLVVRTGPTGTVKGVNRATSARITVPGTTPSRTARAAKASALSRAKEMGTKETKASRAPRAVVWAASGRPVLAWESVVTGRQTDGAPSELHVITNATTGAELYEYDAVKHATGNTLYSGVVPLESARHGSSYSLVDTQRGSHKTYRSQSPYVQGTLFTDADNIWGDGTSADPQTAAADAAYGARATWDYFEAAHGRHGVRDDGDGASTRIVAGDGDRTASWSDDCFCAAFGAGSATVKPFTSLDLTAHEMAHGVTSNTARLVYYGEALGLAEATSDIFATAVEFAADKAVDRGDYLIGEQVDPHGDGRPLRAQDRPARVGGLANYWHAGLGSFDGSNAAGPASHWFYLVSEGSGAKTVNGVAYDSPTIDGLPVTPIGRAAAERIWYRALTRYLTSNSTYADARTATLTAAADLFGANSAVHTNVREAWGAVNVGTRSGDPNPPTPPGPVFENNTAVPVPNAPETGGLGEQVSSSITVTGVPGRAPALLKVTVDAPYAEWQADLLLHLVAPDGTRYFLRGNYGLGRLVTYVVDASAETANGTWTLTAQDTSYYYSSPNQINSWKLSF</sequence>
<evidence type="ECO:0000256" key="2">
    <source>
        <dbReference type="ARBA" id="ARBA00022723"/>
    </source>
</evidence>
<accession>A0ABW0AF05</accession>
<evidence type="ECO:0000313" key="11">
    <source>
        <dbReference type="Proteomes" id="UP001596160"/>
    </source>
</evidence>
<dbReference type="PANTHER" id="PTHR33794">
    <property type="entry name" value="BACILLOLYSIN"/>
    <property type="match status" value="1"/>
</dbReference>
<evidence type="ECO:0000256" key="1">
    <source>
        <dbReference type="ARBA" id="ARBA00022670"/>
    </source>
</evidence>
<dbReference type="SUPFAM" id="SSF49785">
    <property type="entry name" value="Galactose-binding domain-like"/>
    <property type="match status" value="1"/>
</dbReference>
<dbReference type="InterPro" id="IPR002884">
    <property type="entry name" value="P_dom"/>
</dbReference>
<keyword evidence="11" id="KW-1185">Reference proteome</keyword>
<evidence type="ECO:0000256" key="5">
    <source>
        <dbReference type="ARBA" id="ARBA00022833"/>
    </source>
</evidence>